<evidence type="ECO:0000313" key="2">
    <source>
        <dbReference type="Proteomes" id="UP000641137"/>
    </source>
</evidence>
<dbReference type="AlphaFoldDB" id="A0A8J3GFL0"/>
<dbReference type="Proteomes" id="UP000641137">
    <property type="component" value="Unassembled WGS sequence"/>
</dbReference>
<organism evidence="1 2">
    <name type="scientific">Limoniibacter endophyticus</name>
    <dbReference type="NCBI Taxonomy" id="1565040"/>
    <lineage>
        <taxon>Bacteria</taxon>
        <taxon>Pseudomonadati</taxon>
        <taxon>Pseudomonadota</taxon>
        <taxon>Alphaproteobacteria</taxon>
        <taxon>Hyphomicrobiales</taxon>
        <taxon>Bartonellaceae</taxon>
        <taxon>Limoniibacter</taxon>
    </lineage>
</organism>
<dbReference type="EMBL" id="BMZO01000003">
    <property type="protein sequence ID" value="GHC67572.1"/>
    <property type="molecule type" value="Genomic_DNA"/>
</dbReference>
<dbReference type="InterPro" id="IPR025833">
    <property type="entry name" value="GDYXXLXY"/>
</dbReference>
<keyword evidence="2" id="KW-1185">Reference proteome</keyword>
<reference evidence="1" key="2">
    <citation type="submission" date="2020-09" db="EMBL/GenBank/DDBJ databases">
        <authorList>
            <person name="Sun Q."/>
            <person name="Kim S."/>
        </authorList>
    </citation>
    <scope>NUCLEOTIDE SEQUENCE</scope>
    <source>
        <strain evidence="1">KCTC 42097</strain>
    </source>
</reference>
<name>A0A8J3GFL0_9HYPH</name>
<dbReference type="Pfam" id="PF14345">
    <property type="entry name" value="GDYXXLXY"/>
    <property type="match status" value="1"/>
</dbReference>
<protein>
    <submittedName>
        <fullName evidence="1">Membrane protein</fullName>
    </submittedName>
</protein>
<accession>A0A8J3GFL0</accession>
<sequence length="189" mass="20889">MILHQKRTGLFVIAGIMAMFQSGFLLASIQQRADVLRNGAEIVLQTAPVDPRDLLRGDYVTLGYDITRIELSRVEGSKENTRRNQPVRVFVQTGSDGVASFTRASFDSTAMPREGEIMLLGTARSIGSTTLLINYGIERYYVPEGKGLAIEHAQREQRVDAVIAVSNGGKAQIKALRIDSKTIFEEPLY</sequence>
<dbReference type="RefSeq" id="WP_189488859.1">
    <property type="nucleotide sequence ID" value="NZ_BMZO01000003.1"/>
</dbReference>
<evidence type="ECO:0000313" key="1">
    <source>
        <dbReference type="EMBL" id="GHC67572.1"/>
    </source>
</evidence>
<gene>
    <name evidence="1" type="ORF">GCM10010136_11730</name>
</gene>
<comment type="caution">
    <text evidence="1">The sequence shown here is derived from an EMBL/GenBank/DDBJ whole genome shotgun (WGS) entry which is preliminary data.</text>
</comment>
<reference evidence="1" key="1">
    <citation type="journal article" date="2014" name="Int. J. Syst. Evol. Microbiol.">
        <title>Complete genome sequence of Corynebacterium casei LMG S-19264T (=DSM 44701T), isolated from a smear-ripened cheese.</title>
        <authorList>
            <consortium name="US DOE Joint Genome Institute (JGI-PGF)"/>
            <person name="Walter F."/>
            <person name="Albersmeier A."/>
            <person name="Kalinowski J."/>
            <person name="Ruckert C."/>
        </authorList>
    </citation>
    <scope>NUCLEOTIDE SEQUENCE</scope>
    <source>
        <strain evidence="1">KCTC 42097</strain>
    </source>
</reference>
<proteinExistence type="predicted"/>